<sequence length="542" mass="59431">MEILAVNDLTFTYPQCSSPALKNICLSLEKGEFAVLCGATGSGKSTLLRMLKRELSPLGDVSGNVSFCGKELSSLDDRTSAASIGFVMQRPEQQIVTDKVWHELAFGLENLGVKSDEIYRRIAEMASYFGIGDWFDRDTAELSGGQKQLLNLASVLVMQPELLILDEPTAQLDPIAAADFIATLKRLNQDFGLTIIMAEHRLEDVVPICDKLIVMEKGSIIADAPPSEAVAQLKNRPQILCGMPAASRIYAMLGGSGSCPLTVREGRSFIENSYNNTTRVLPQASYEHNDSAALEFKDVYFRYSRDGRDILDGLSFTVYSSEIFCILGGNGSGKTTALSAAAGLLRAYSGRIKVLGKKLKEYKNRSLYRECLAMLPQDVQTVFLKNTVREELEECGAELSELPYDISHLLDKHPYDLSGGEQQLAALAKVLAAKPKILLLDEPTKGLDSAAKLNMIKVMQSLKAKGVTIITVTHDVEFAAVCADRCAMFFGGKIVSTGTPHDFFPRSSFYTTAVSRMTRGYYDNIITVDDAAEICRINGRRE</sequence>
<gene>
    <name evidence="10" type="ORF">SAMN04487860_11641</name>
</gene>
<dbReference type="InterPro" id="IPR015856">
    <property type="entry name" value="ABC_transpr_CbiO/EcfA_su"/>
</dbReference>
<keyword evidence="4" id="KW-1003">Cell membrane</keyword>
<evidence type="ECO:0000313" key="11">
    <source>
        <dbReference type="Proteomes" id="UP000184394"/>
    </source>
</evidence>
<dbReference type="PANTHER" id="PTHR43553">
    <property type="entry name" value="HEAVY METAL TRANSPORTER"/>
    <property type="match status" value="1"/>
</dbReference>
<dbReference type="Proteomes" id="UP000184394">
    <property type="component" value="Unassembled WGS sequence"/>
</dbReference>
<dbReference type="InterPro" id="IPR027417">
    <property type="entry name" value="P-loop_NTPase"/>
</dbReference>
<keyword evidence="8" id="KW-0472">Membrane</keyword>
<comment type="similarity">
    <text evidence="2">Belongs to the ABC transporter superfamily.</text>
</comment>
<evidence type="ECO:0000256" key="5">
    <source>
        <dbReference type="ARBA" id="ARBA00022741"/>
    </source>
</evidence>
<evidence type="ECO:0000256" key="1">
    <source>
        <dbReference type="ARBA" id="ARBA00004202"/>
    </source>
</evidence>
<dbReference type="InterPro" id="IPR003593">
    <property type="entry name" value="AAA+_ATPase"/>
</dbReference>
<organism evidence="10 11">
    <name type="scientific">Ruminococcus flavefaciens</name>
    <dbReference type="NCBI Taxonomy" id="1265"/>
    <lineage>
        <taxon>Bacteria</taxon>
        <taxon>Bacillati</taxon>
        <taxon>Bacillota</taxon>
        <taxon>Clostridia</taxon>
        <taxon>Eubacteriales</taxon>
        <taxon>Oscillospiraceae</taxon>
        <taxon>Ruminococcus</taxon>
    </lineage>
</organism>
<feature type="domain" description="ABC transporter" evidence="9">
    <location>
        <begin position="294"/>
        <end position="516"/>
    </location>
</feature>
<protein>
    <submittedName>
        <fullName evidence="10">Energy-coupling factor transport system ATP-binding protein</fullName>
    </submittedName>
</protein>
<evidence type="ECO:0000313" key="10">
    <source>
        <dbReference type="EMBL" id="SHM82535.1"/>
    </source>
</evidence>
<dbReference type="InterPro" id="IPR017871">
    <property type="entry name" value="ABC_transporter-like_CS"/>
</dbReference>
<dbReference type="CDD" id="cd03225">
    <property type="entry name" value="ABC_cobalt_CbiO_domain1"/>
    <property type="match status" value="2"/>
</dbReference>
<dbReference type="AlphaFoldDB" id="A0A1M7LW09"/>
<proteinExistence type="inferred from homology"/>
<dbReference type="RefSeq" id="WP_072952117.1">
    <property type="nucleotide sequence ID" value="NZ_FRCT01000016.1"/>
</dbReference>
<evidence type="ECO:0000256" key="3">
    <source>
        <dbReference type="ARBA" id="ARBA00022448"/>
    </source>
</evidence>
<reference evidence="10 11" key="1">
    <citation type="submission" date="2016-11" db="EMBL/GenBank/DDBJ databases">
        <authorList>
            <person name="Jaros S."/>
            <person name="Januszkiewicz K."/>
            <person name="Wedrychowicz H."/>
        </authorList>
    </citation>
    <scope>NUCLEOTIDE SEQUENCE [LARGE SCALE GENOMIC DNA]</scope>
    <source>
        <strain evidence="10 11">Y1</strain>
    </source>
</reference>
<evidence type="ECO:0000256" key="7">
    <source>
        <dbReference type="ARBA" id="ARBA00022967"/>
    </source>
</evidence>
<dbReference type="SUPFAM" id="SSF52540">
    <property type="entry name" value="P-loop containing nucleoside triphosphate hydrolases"/>
    <property type="match status" value="2"/>
</dbReference>
<dbReference type="GO" id="GO:0005524">
    <property type="term" value="F:ATP binding"/>
    <property type="evidence" value="ECO:0007669"/>
    <property type="project" value="UniProtKB-KW"/>
</dbReference>
<evidence type="ECO:0000256" key="2">
    <source>
        <dbReference type="ARBA" id="ARBA00005417"/>
    </source>
</evidence>
<evidence type="ECO:0000256" key="4">
    <source>
        <dbReference type="ARBA" id="ARBA00022475"/>
    </source>
</evidence>
<keyword evidence="6 10" id="KW-0067">ATP-binding</keyword>
<dbReference type="InterPro" id="IPR003439">
    <property type="entry name" value="ABC_transporter-like_ATP-bd"/>
</dbReference>
<dbReference type="PROSITE" id="PS50893">
    <property type="entry name" value="ABC_TRANSPORTER_2"/>
    <property type="match status" value="2"/>
</dbReference>
<evidence type="ECO:0000259" key="9">
    <source>
        <dbReference type="PROSITE" id="PS50893"/>
    </source>
</evidence>
<feature type="domain" description="ABC transporter" evidence="9">
    <location>
        <begin position="4"/>
        <end position="242"/>
    </location>
</feature>
<dbReference type="PROSITE" id="PS00211">
    <property type="entry name" value="ABC_TRANSPORTER_1"/>
    <property type="match status" value="2"/>
</dbReference>
<dbReference type="InterPro" id="IPR050095">
    <property type="entry name" value="ECF_ABC_transporter_ATP-bd"/>
</dbReference>
<keyword evidence="5" id="KW-0547">Nucleotide-binding</keyword>
<dbReference type="GO" id="GO:0042626">
    <property type="term" value="F:ATPase-coupled transmembrane transporter activity"/>
    <property type="evidence" value="ECO:0007669"/>
    <property type="project" value="TreeGrafter"/>
</dbReference>
<name>A0A1M7LW09_RUMFL</name>
<comment type="subcellular location">
    <subcellularLocation>
        <location evidence="1">Cell membrane</location>
        <topology evidence="1">Peripheral membrane protein</topology>
    </subcellularLocation>
</comment>
<dbReference type="Pfam" id="PF00005">
    <property type="entry name" value="ABC_tran"/>
    <property type="match status" value="2"/>
</dbReference>
<dbReference type="SMART" id="SM00382">
    <property type="entry name" value="AAA"/>
    <property type="match status" value="2"/>
</dbReference>
<evidence type="ECO:0000256" key="6">
    <source>
        <dbReference type="ARBA" id="ARBA00022840"/>
    </source>
</evidence>
<evidence type="ECO:0000256" key="8">
    <source>
        <dbReference type="ARBA" id="ARBA00023136"/>
    </source>
</evidence>
<keyword evidence="7" id="KW-1278">Translocase</keyword>
<dbReference type="OrthoDB" id="501320at2"/>
<dbReference type="EMBL" id="FRCT01000016">
    <property type="protein sequence ID" value="SHM82535.1"/>
    <property type="molecule type" value="Genomic_DNA"/>
</dbReference>
<dbReference type="GO" id="GO:0043190">
    <property type="term" value="C:ATP-binding cassette (ABC) transporter complex"/>
    <property type="evidence" value="ECO:0007669"/>
    <property type="project" value="TreeGrafter"/>
</dbReference>
<keyword evidence="3" id="KW-0813">Transport</keyword>
<accession>A0A1M7LW09</accession>
<dbReference type="GO" id="GO:0016887">
    <property type="term" value="F:ATP hydrolysis activity"/>
    <property type="evidence" value="ECO:0007669"/>
    <property type="project" value="InterPro"/>
</dbReference>
<dbReference type="Gene3D" id="3.40.50.300">
    <property type="entry name" value="P-loop containing nucleotide triphosphate hydrolases"/>
    <property type="match status" value="2"/>
</dbReference>